<name>A0A932CLQ5_UNCTE</name>
<dbReference type="InterPro" id="IPR017574">
    <property type="entry name" value="CRISPR-assoc_prot_Cas7/Csc2"/>
</dbReference>
<reference evidence="1" key="1">
    <citation type="submission" date="2020-07" db="EMBL/GenBank/DDBJ databases">
        <title>Huge and variable diversity of episymbiotic CPR bacteria and DPANN archaea in groundwater ecosystems.</title>
        <authorList>
            <person name="He C.Y."/>
            <person name="Keren R."/>
            <person name="Whittaker M."/>
            <person name="Farag I.F."/>
            <person name="Doudna J."/>
            <person name="Cate J.H.D."/>
            <person name="Banfield J.F."/>
        </authorList>
    </citation>
    <scope>NUCLEOTIDE SEQUENCE</scope>
    <source>
        <strain evidence="1">NC_groundwater_672_Ag_B-0.1um_62_36</strain>
    </source>
</reference>
<sequence>MSVPQFELSERHKERFVPQIPILPQGRFVSLILIRESMSNAIFTTEGDILDTERVQAGLNGSPAIDRVIMFKRKQIAPERRTGKALLRQVGAFPFAVPGSAKGKKGEKTVKECYLLEGMCGYCPDCVLYGYAAVEGQGARKSRVLTDSAFSVRPYQAIQEHKKFNAINDDSMTSHTINELDHLRPQVFLPTIETCVDVTAGEFLYILGNILKTTRYGKEVSRGGRLRNHLVGIAFSDVELFSNLEFSQAFYEALSAEGSGAALSDGYLSLADFLRHLPGVLETLLRGVYGSITLVTGEEISPKNASRVRWEEGLARFKEDLSDFWADEARVKAFLIALTRDATQFAAKAPTGEAEEEEGT</sequence>
<dbReference type="EMBL" id="JACPRF010000069">
    <property type="protein sequence ID" value="MBI2875711.1"/>
    <property type="molecule type" value="Genomic_DNA"/>
</dbReference>
<evidence type="ECO:0000313" key="2">
    <source>
        <dbReference type="Proteomes" id="UP000769766"/>
    </source>
</evidence>
<protein>
    <submittedName>
        <fullName evidence="1">Type I-D CRISPR-associated protein Cas7/Csc2</fullName>
    </submittedName>
</protein>
<dbReference type="Proteomes" id="UP000769766">
    <property type="component" value="Unassembled WGS sequence"/>
</dbReference>
<dbReference type="Pfam" id="PF18320">
    <property type="entry name" value="Csc2"/>
    <property type="match status" value="1"/>
</dbReference>
<gene>
    <name evidence="1" type="primary">cas7d</name>
    <name evidence="1" type="ORF">HYY20_02385</name>
</gene>
<dbReference type="AlphaFoldDB" id="A0A932CLQ5"/>
<organism evidence="1 2">
    <name type="scientific">Tectimicrobiota bacterium</name>
    <dbReference type="NCBI Taxonomy" id="2528274"/>
    <lineage>
        <taxon>Bacteria</taxon>
        <taxon>Pseudomonadati</taxon>
        <taxon>Nitrospinota/Tectimicrobiota group</taxon>
        <taxon>Candidatus Tectimicrobiota</taxon>
    </lineage>
</organism>
<evidence type="ECO:0000313" key="1">
    <source>
        <dbReference type="EMBL" id="MBI2875711.1"/>
    </source>
</evidence>
<comment type="caution">
    <text evidence="1">The sequence shown here is derived from an EMBL/GenBank/DDBJ whole genome shotgun (WGS) entry which is preliminary data.</text>
</comment>
<accession>A0A932CLQ5</accession>
<dbReference type="NCBIfam" id="TIGR03157">
    <property type="entry name" value="cas_Csc2"/>
    <property type="match status" value="1"/>
</dbReference>
<proteinExistence type="predicted"/>